<name>A0A103Y1K5_CYNCS</name>
<protein>
    <submittedName>
        <fullName evidence="3">FAS1 domain-containing protein</fullName>
    </submittedName>
</protein>
<evidence type="ECO:0000313" key="4">
    <source>
        <dbReference type="Proteomes" id="UP000243975"/>
    </source>
</evidence>
<dbReference type="STRING" id="59895.A0A103Y1K5"/>
<feature type="domain" description="FAS1" evidence="2">
    <location>
        <begin position="76"/>
        <end position="157"/>
    </location>
</feature>
<dbReference type="EMBL" id="LEKV01003212">
    <property type="protein sequence ID" value="KVI00854.1"/>
    <property type="molecule type" value="Genomic_DNA"/>
</dbReference>
<evidence type="ECO:0000313" key="3">
    <source>
        <dbReference type="EMBL" id="KVI00854.1"/>
    </source>
</evidence>
<dbReference type="PROSITE" id="PS50213">
    <property type="entry name" value="FAS1"/>
    <property type="match status" value="1"/>
</dbReference>
<evidence type="ECO:0000259" key="2">
    <source>
        <dbReference type="PROSITE" id="PS50213"/>
    </source>
</evidence>
<dbReference type="InterPro" id="IPR036378">
    <property type="entry name" value="FAS1_dom_sf"/>
</dbReference>
<comment type="caution">
    <text evidence="3">The sequence shown here is derived from an EMBL/GenBank/DDBJ whole genome shotgun (WGS) entry which is preliminary data.</text>
</comment>
<proteinExistence type="inferred from homology"/>
<dbReference type="Gramene" id="KVI00854">
    <property type="protein sequence ID" value="KVI00854"/>
    <property type="gene ID" value="Ccrd_020890"/>
</dbReference>
<accession>A0A103Y1K5</accession>
<reference evidence="3 4" key="1">
    <citation type="journal article" date="2016" name="Sci. Rep.">
        <title>The genome sequence of the outbreeding globe artichoke constructed de novo incorporating a phase-aware low-pass sequencing strategy of F1 progeny.</title>
        <authorList>
            <person name="Scaglione D."/>
            <person name="Reyes-Chin-Wo S."/>
            <person name="Acquadro A."/>
            <person name="Froenicke L."/>
            <person name="Portis E."/>
            <person name="Beitel C."/>
            <person name="Tirone M."/>
            <person name="Mauro R."/>
            <person name="Lo Monaco A."/>
            <person name="Mauromicale G."/>
            <person name="Faccioli P."/>
            <person name="Cattivelli L."/>
            <person name="Rieseberg L."/>
            <person name="Michelmore R."/>
            <person name="Lanteri S."/>
        </authorList>
    </citation>
    <scope>NUCLEOTIDE SEQUENCE [LARGE SCALE GENOMIC DNA]</scope>
    <source>
        <strain evidence="3">2C</strain>
    </source>
</reference>
<organism evidence="3 4">
    <name type="scientific">Cynara cardunculus var. scolymus</name>
    <name type="common">Globe artichoke</name>
    <name type="synonym">Cynara scolymus</name>
    <dbReference type="NCBI Taxonomy" id="59895"/>
    <lineage>
        <taxon>Eukaryota</taxon>
        <taxon>Viridiplantae</taxon>
        <taxon>Streptophyta</taxon>
        <taxon>Embryophyta</taxon>
        <taxon>Tracheophyta</taxon>
        <taxon>Spermatophyta</taxon>
        <taxon>Magnoliopsida</taxon>
        <taxon>eudicotyledons</taxon>
        <taxon>Gunneridae</taxon>
        <taxon>Pentapetalae</taxon>
        <taxon>asterids</taxon>
        <taxon>campanulids</taxon>
        <taxon>Asterales</taxon>
        <taxon>Asteraceae</taxon>
        <taxon>Carduoideae</taxon>
        <taxon>Cardueae</taxon>
        <taxon>Carduinae</taxon>
        <taxon>Cynara</taxon>
    </lineage>
</organism>
<dbReference type="InterPro" id="IPR000782">
    <property type="entry name" value="FAS1_domain"/>
</dbReference>
<comment type="similarity">
    <text evidence="1">Belongs to the fasciclin-like AGP family.</text>
</comment>
<gene>
    <name evidence="3" type="ORF">Ccrd_020890</name>
</gene>
<evidence type="ECO:0000256" key="1">
    <source>
        <dbReference type="ARBA" id="ARBA00007843"/>
    </source>
</evidence>
<sequence>MGGKGVFPPTTHLPTSCQITFPTSYSSSSRRWHSPLPISAASPPWTPYRLHLPISPSISIQSPPPQPPEYIQQQQLKNIIDTLIGAGDFTAWANILFNPNTNSSIPTTTTATLIPTTATMFVPGNDALTHLSATATGAYNFDPFIIPYHILPQRLTF</sequence>
<dbReference type="SUPFAM" id="SSF82153">
    <property type="entry name" value="FAS1 domain"/>
    <property type="match status" value="1"/>
</dbReference>
<dbReference type="Proteomes" id="UP000243975">
    <property type="component" value="Unassembled WGS sequence"/>
</dbReference>
<keyword evidence="4" id="KW-1185">Reference proteome</keyword>
<dbReference type="AlphaFoldDB" id="A0A103Y1K5"/>